<gene>
    <name evidence="2" type="ORF">MEDL_5058</name>
</gene>
<keyword evidence="3" id="KW-1185">Reference proteome</keyword>
<proteinExistence type="predicted"/>
<protein>
    <recommendedName>
        <fullName evidence="1">DZIP3-like HEPN domain-containing protein</fullName>
    </recommendedName>
</protein>
<dbReference type="OrthoDB" id="6112000at2759"/>
<feature type="domain" description="DZIP3-like HEPN" evidence="1">
    <location>
        <begin position="25"/>
        <end position="132"/>
    </location>
</feature>
<evidence type="ECO:0000313" key="3">
    <source>
        <dbReference type="Proteomes" id="UP000683360"/>
    </source>
</evidence>
<dbReference type="Gene3D" id="2.120.10.30">
    <property type="entry name" value="TolB, C-terminal domain"/>
    <property type="match status" value="1"/>
</dbReference>
<organism evidence="2 3">
    <name type="scientific">Mytilus edulis</name>
    <name type="common">Blue mussel</name>
    <dbReference type="NCBI Taxonomy" id="6550"/>
    <lineage>
        <taxon>Eukaryota</taxon>
        <taxon>Metazoa</taxon>
        <taxon>Spiralia</taxon>
        <taxon>Lophotrochozoa</taxon>
        <taxon>Mollusca</taxon>
        <taxon>Bivalvia</taxon>
        <taxon>Autobranchia</taxon>
        <taxon>Pteriomorphia</taxon>
        <taxon>Mytilida</taxon>
        <taxon>Mytiloidea</taxon>
        <taxon>Mytilidae</taxon>
        <taxon>Mytilinae</taxon>
        <taxon>Mytilus</taxon>
    </lineage>
</organism>
<dbReference type="InterPro" id="IPR041249">
    <property type="entry name" value="HEPN_DZIP3"/>
</dbReference>
<evidence type="ECO:0000259" key="1">
    <source>
        <dbReference type="Pfam" id="PF18738"/>
    </source>
</evidence>
<evidence type="ECO:0000313" key="2">
    <source>
        <dbReference type="EMBL" id="CAG2189719.1"/>
    </source>
</evidence>
<reference evidence="2" key="1">
    <citation type="submission" date="2021-03" db="EMBL/GenBank/DDBJ databases">
        <authorList>
            <person name="Bekaert M."/>
        </authorList>
    </citation>
    <scope>NUCLEOTIDE SEQUENCE</scope>
</reference>
<dbReference type="Proteomes" id="UP000683360">
    <property type="component" value="Unassembled WGS sequence"/>
</dbReference>
<comment type="caution">
    <text evidence="2">The sequence shown here is derived from an EMBL/GenBank/DDBJ whole genome shotgun (WGS) entry which is preliminary data.</text>
</comment>
<dbReference type="SUPFAM" id="SSF101898">
    <property type="entry name" value="NHL repeat"/>
    <property type="match status" value="1"/>
</dbReference>
<dbReference type="Pfam" id="PF18738">
    <property type="entry name" value="HEPN_DZIP3"/>
    <property type="match status" value="1"/>
</dbReference>
<name>A0A8S3Q371_MYTED</name>
<sequence>MCLPHLNSFSSEQKIVLTDLPSSNLYDSMDITLIYKILREFSLIGPPTKGWGSNPEKEDMKLADDVERIRRYRNQLAHRCSIAIEKDEFDDYFDSFRDIGNRIDLMFFHKTNYERVIIANKTCSMDMQMQTKYKNALKQLENIKFQFENKPIKFYWGESFDKSLRNLRSLLKDEKSEGRRTVRLKIIFQNEKDVEKTIGILNSLKDEINKDLSGIEFIVATKGSIVLHIDILPQMLETDLLFQYTLNLFLRRILKLITTADTESMNMVLLSAKEFTQWIASKTIEQQVYLEFNIEAEIFETDLRMVDQLGQISDTILKLSNESGTNNDISATLLPICLENMSANKEPSTLPLSTNEKKPITTPTFNQAQIPVKYNLPVFVNSRKQFNIQKVRNEDQNITSCIKIGNSLVFTDYINKRLIICNSDGTDVHHFPLSYKPYCITDVDSNTVAVSCIDRTILIINISTRSITSTINTRGYCDGGISYNDNNLYVVIARSIIHVMDLKGKVIRTIALPADKIRDISVNRGRLVVINVTSIYCCSLHEQLIWKFKNDKYKDLDRVTTDNESNVYVTDGSTHTVVVVSDDGKLYREILTQSDGLKRPSGIHFDKNENVLLVCNHTFGNGFLFELKRNQQKYS</sequence>
<accession>A0A8S3Q371</accession>
<dbReference type="EMBL" id="CAJPWZ010000301">
    <property type="protein sequence ID" value="CAG2189719.1"/>
    <property type="molecule type" value="Genomic_DNA"/>
</dbReference>
<dbReference type="AlphaFoldDB" id="A0A8S3Q371"/>
<dbReference type="InterPro" id="IPR011042">
    <property type="entry name" value="6-blade_b-propeller_TolB-like"/>
</dbReference>